<evidence type="ECO:0000259" key="5">
    <source>
        <dbReference type="SMART" id="SM00093"/>
    </source>
</evidence>
<dbReference type="Gene3D" id="2.30.39.10">
    <property type="entry name" value="Alpha-1-antitrypsin, domain 1"/>
    <property type="match status" value="1"/>
</dbReference>
<dbReference type="Proteomes" id="UP000235965">
    <property type="component" value="Unassembled WGS sequence"/>
</dbReference>
<dbReference type="AlphaFoldDB" id="A0A2J7QUH8"/>
<feature type="domain" description="Serpin" evidence="5">
    <location>
        <begin position="44"/>
        <end position="409"/>
    </location>
</feature>
<dbReference type="Pfam" id="PF00079">
    <property type="entry name" value="Serpin"/>
    <property type="match status" value="1"/>
</dbReference>
<organism evidence="6 7">
    <name type="scientific">Cryptotermes secundus</name>
    <dbReference type="NCBI Taxonomy" id="105785"/>
    <lineage>
        <taxon>Eukaryota</taxon>
        <taxon>Metazoa</taxon>
        <taxon>Ecdysozoa</taxon>
        <taxon>Arthropoda</taxon>
        <taxon>Hexapoda</taxon>
        <taxon>Insecta</taxon>
        <taxon>Pterygota</taxon>
        <taxon>Neoptera</taxon>
        <taxon>Polyneoptera</taxon>
        <taxon>Dictyoptera</taxon>
        <taxon>Blattodea</taxon>
        <taxon>Blattoidea</taxon>
        <taxon>Termitoidae</taxon>
        <taxon>Kalotermitidae</taxon>
        <taxon>Cryptotermitinae</taxon>
        <taxon>Cryptotermes</taxon>
    </lineage>
</organism>
<evidence type="ECO:0000256" key="3">
    <source>
        <dbReference type="RuleBase" id="RU000411"/>
    </source>
</evidence>
<dbReference type="FunFam" id="2.10.310.10:FF:000001">
    <property type="entry name" value="Serpin family A member 1"/>
    <property type="match status" value="1"/>
</dbReference>
<evidence type="ECO:0000313" key="7">
    <source>
        <dbReference type="Proteomes" id="UP000235965"/>
    </source>
</evidence>
<evidence type="ECO:0000256" key="2">
    <source>
        <dbReference type="ARBA" id="ARBA00022900"/>
    </source>
</evidence>
<sequence>MMKKTNLSMLFPILWLSICTHQSSSDSLSDSVLSITTGTSQFALELLQATSVEAGKFMNVAISPFSVWTVLALVREGSGGKTSSQLQKALHLHESNRAIRAAYRKLNRVIHVSGSGVEMIGANVLFTDINRPLQLDFQYLAERIYKSAVHPVNFMNPSATADLINQWVANVTHNRITQLVHEEDMKDPHLVIANGNFFKGKWLLPFNSSNTIREKFYDDKGIELGEVEMMYQHSHFRYSRISELGAKVVELPYEGGQFSMIVVVPIGSTTIDALLERMSKMSMEKIYHHMTTEDEAYPDAFVEVYLPRVVINSDFVLNKALEKLGIIDVFNDAKADLSRISPHSIHLHKLIHKAEIVINEEGTTASSITGGIMSDRQTMPKIHANRPFAFFIVENSLKVIVFAGKVVNPHM</sequence>
<dbReference type="OrthoDB" id="9440847at2759"/>
<dbReference type="InterPro" id="IPR023796">
    <property type="entry name" value="Serpin_dom"/>
</dbReference>
<feature type="chain" id="PRO_5014559407" description="Serpin domain-containing protein" evidence="4">
    <location>
        <begin position="26"/>
        <end position="411"/>
    </location>
</feature>
<dbReference type="FunCoup" id="A0A2J7QUH8">
    <property type="interactions" value="35"/>
</dbReference>
<dbReference type="EMBL" id="NEVH01010582">
    <property type="protein sequence ID" value="PNF32236.1"/>
    <property type="molecule type" value="Genomic_DNA"/>
</dbReference>
<dbReference type="InterPro" id="IPR036186">
    <property type="entry name" value="Serpin_sf"/>
</dbReference>
<evidence type="ECO:0000256" key="4">
    <source>
        <dbReference type="SAM" id="SignalP"/>
    </source>
</evidence>
<dbReference type="Gene3D" id="2.10.310.10">
    <property type="entry name" value="Serpins superfamily"/>
    <property type="match status" value="1"/>
</dbReference>
<evidence type="ECO:0000313" key="6">
    <source>
        <dbReference type="EMBL" id="PNF32236.1"/>
    </source>
</evidence>
<comment type="similarity">
    <text evidence="3">Belongs to the serpin family.</text>
</comment>
<keyword evidence="7" id="KW-1185">Reference proteome</keyword>
<accession>A0A2J7QUH8</accession>
<dbReference type="SUPFAM" id="SSF56574">
    <property type="entry name" value="Serpins"/>
    <property type="match status" value="1"/>
</dbReference>
<dbReference type="InterPro" id="IPR000215">
    <property type="entry name" value="Serpin_fam"/>
</dbReference>
<dbReference type="EMBL" id="NEVH01010582">
    <property type="protein sequence ID" value="PNF32234.1"/>
    <property type="molecule type" value="Genomic_DNA"/>
</dbReference>
<dbReference type="Gene3D" id="3.30.497.10">
    <property type="entry name" value="Antithrombin, subunit I, domain 2"/>
    <property type="match status" value="1"/>
</dbReference>
<keyword evidence="4" id="KW-0732">Signal</keyword>
<feature type="signal peptide" evidence="4">
    <location>
        <begin position="1"/>
        <end position="25"/>
    </location>
</feature>
<dbReference type="PANTHER" id="PTHR11461:SF367">
    <property type="entry name" value="GH21475P-RELATED"/>
    <property type="match status" value="1"/>
</dbReference>
<reference evidence="6 7" key="1">
    <citation type="submission" date="2017-12" db="EMBL/GenBank/DDBJ databases">
        <title>Hemimetabolous genomes reveal molecular basis of termite eusociality.</title>
        <authorList>
            <person name="Harrison M.C."/>
            <person name="Jongepier E."/>
            <person name="Robertson H.M."/>
            <person name="Arning N."/>
            <person name="Bitard-Feildel T."/>
            <person name="Chao H."/>
            <person name="Childers C.P."/>
            <person name="Dinh H."/>
            <person name="Doddapaneni H."/>
            <person name="Dugan S."/>
            <person name="Gowin J."/>
            <person name="Greiner C."/>
            <person name="Han Y."/>
            <person name="Hu H."/>
            <person name="Hughes D.S.T."/>
            <person name="Huylmans A.-K."/>
            <person name="Kemena C."/>
            <person name="Kremer L.P.M."/>
            <person name="Lee S.L."/>
            <person name="Lopez-Ezquerra A."/>
            <person name="Mallet L."/>
            <person name="Monroy-Kuhn J.M."/>
            <person name="Moser A."/>
            <person name="Murali S.C."/>
            <person name="Muzny D.M."/>
            <person name="Otani S."/>
            <person name="Piulachs M.-D."/>
            <person name="Poelchau M."/>
            <person name="Qu J."/>
            <person name="Schaub F."/>
            <person name="Wada-Katsumata A."/>
            <person name="Worley K.C."/>
            <person name="Xie Q."/>
            <person name="Ylla G."/>
            <person name="Poulsen M."/>
            <person name="Gibbs R.A."/>
            <person name="Schal C."/>
            <person name="Richards S."/>
            <person name="Belles X."/>
            <person name="Korb J."/>
            <person name="Bornberg-Bauer E."/>
        </authorList>
    </citation>
    <scope>NUCLEOTIDE SEQUENCE [LARGE SCALE GENOMIC DNA]</scope>
    <source>
        <tissue evidence="6">Whole body</tissue>
    </source>
</reference>
<keyword evidence="2" id="KW-0722">Serine protease inhibitor</keyword>
<dbReference type="InterPro" id="IPR042185">
    <property type="entry name" value="Serpin_sf_2"/>
</dbReference>
<dbReference type="SMART" id="SM00093">
    <property type="entry name" value="SERPIN"/>
    <property type="match status" value="1"/>
</dbReference>
<comment type="caution">
    <text evidence="6">The sequence shown here is derived from an EMBL/GenBank/DDBJ whole genome shotgun (WGS) entry which is preliminary data.</text>
</comment>
<keyword evidence="1" id="KW-0646">Protease inhibitor</keyword>
<dbReference type="InParanoid" id="A0A2J7QUH8"/>
<dbReference type="EMBL" id="NEVH01010582">
    <property type="protein sequence ID" value="PNF32235.1"/>
    <property type="molecule type" value="Genomic_DNA"/>
</dbReference>
<proteinExistence type="inferred from homology"/>
<dbReference type="InterPro" id="IPR042178">
    <property type="entry name" value="Serpin_sf_1"/>
</dbReference>
<dbReference type="GO" id="GO:0005615">
    <property type="term" value="C:extracellular space"/>
    <property type="evidence" value="ECO:0007669"/>
    <property type="project" value="InterPro"/>
</dbReference>
<dbReference type="GO" id="GO:0004867">
    <property type="term" value="F:serine-type endopeptidase inhibitor activity"/>
    <property type="evidence" value="ECO:0007669"/>
    <property type="project" value="UniProtKB-KW"/>
</dbReference>
<evidence type="ECO:0000256" key="1">
    <source>
        <dbReference type="ARBA" id="ARBA00022690"/>
    </source>
</evidence>
<gene>
    <name evidence="6" type="ORF">B7P43_G17841</name>
</gene>
<name>A0A2J7QUH8_9NEOP</name>
<dbReference type="CDD" id="cd19598">
    <property type="entry name" value="serpin77Ba-like_insects"/>
    <property type="match status" value="1"/>
</dbReference>
<dbReference type="STRING" id="105785.A0A2J7QUH8"/>
<protein>
    <recommendedName>
        <fullName evidence="5">Serpin domain-containing protein</fullName>
    </recommendedName>
</protein>
<dbReference type="PANTHER" id="PTHR11461">
    <property type="entry name" value="SERINE PROTEASE INHIBITOR, SERPIN"/>
    <property type="match status" value="1"/>
</dbReference>